<comment type="caution">
    <text evidence="1">The sequence shown here is derived from an EMBL/GenBank/DDBJ whole genome shotgun (WGS) entry which is preliminary data.</text>
</comment>
<evidence type="ECO:0000313" key="2">
    <source>
        <dbReference type="Proteomes" id="UP000247345"/>
    </source>
</evidence>
<protein>
    <recommendedName>
        <fullName evidence="3">Lipoprotein</fullName>
    </recommendedName>
</protein>
<name>A0A2P6C9S5_9FLAO</name>
<proteinExistence type="predicted"/>
<keyword evidence="2" id="KW-1185">Reference proteome</keyword>
<dbReference type="PROSITE" id="PS51257">
    <property type="entry name" value="PROKAR_LIPOPROTEIN"/>
    <property type="match status" value="1"/>
</dbReference>
<dbReference type="AlphaFoldDB" id="A0A2P6C9S5"/>
<gene>
    <name evidence="1" type="ORF">BTO14_16860</name>
</gene>
<dbReference type="EMBL" id="MSCK01000002">
    <property type="protein sequence ID" value="PQJ69662.1"/>
    <property type="molecule type" value="Genomic_DNA"/>
</dbReference>
<reference evidence="1 2" key="1">
    <citation type="submission" date="2016-12" db="EMBL/GenBank/DDBJ databases">
        <title>Trade-off between light-utilization and light-protection in marine flavobacteria.</title>
        <authorList>
            <person name="Kumagai Y."/>
            <person name="Yoshizawa S."/>
            <person name="Kogure K."/>
            <person name="Iwasaki W."/>
        </authorList>
    </citation>
    <scope>NUCLEOTIDE SEQUENCE [LARGE SCALE GENOMIC DNA]</scope>
    <source>
        <strain evidence="1 2">KCTC 12100</strain>
    </source>
</reference>
<sequence length="196" mass="22773">MNYKIIFPLLTLIGFLTSCNSYKIKVYSLSRNIEYVETNGKERLYAKSPNKSIIFISDSTVNYSKIYGHLGAVTTIKYKISNDTLILGTKDIYGKNLTDNNPDFSNIYLVNNDSITSLKNDEKYFSTDYLKSSSEKPKGFYIIYKNKAYRIKSQRSADRILGKIENMDSKRFIELDKDIAKQRYGINKKYKTLEYK</sequence>
<dbReference type="Proteomes" id="UP000247345">
    <property type="component" value="Unassembled WGS sequence"/>
</dbReference>
<organism evidence="1 2">
    <name type="scientific">Polaribacter butkevichii</name>
    <dbReference type="NCBI Taxonomy" id="218490"/>
    <lineage>
        <taxon>Bacteria</taxon>
        <taxon>Pseudomonadati</taxon>
        <taxon>Bacteroidota</taxon>
        <taxon>Flavobacteriia</taxon>
        <taxon>Flavobacteriales</taxon>
        <taxon>Flavobacteriaceae</taxon>
    </lineage>
</organism>
<accession>A0A2P6C9S5</accession>
<evidence type="ECO:0008006" key="3">
    <source>
        <dbReference type="Google" id="ProtNLM"/>
    </source>
</evidence>
<evidence type="ECO:0000313" key="1">
    <source>
        <dbReference type="EMBL" id="PQJ69662.1"/>
    </source>
</evidence>